<evidence type="ECO:0000313" key="1">
    <source>
        <dbReference type="EMBL" id="KAI8435722.1"/>
    </source>
</evidence>
<reference evidence="1 2" key="1">
    <citation type="journal article" date="2022" name="Genome Biol. Evol.">
        <title>The Spruce Budworm Genome: Reconstructing the Evolutionary History of Antifreeze Proteins.</title>
        <authorList>
            <person name="Beliveau C."/>
            <person name="Gagne P."/>
            <person name="Picq S."/>
            <person name="Vernygora O."/>
            <person name="Keeling C.I."/>
            <person name="Pinkney K."/>
            <person name="Doucet D."/>
            <person name="Wen F."/>
            <person name="Johnston J.S."/>
            <person name="Maaroufi H."/>
            <person name="Boyle B."/>
            <person name="Laroche J."/>
            <person name="Dewar K."/>
            <person name="Juretic N."/>
            <person name="Blackburn G."/>
            <person name="Nisole A."/>
            <person name="Brunet B."/>
            <person name="Brandao M."/>
            <person name="Lumley L."/>
            <person name="Duan J."/>
            <person name="Quan G."/>
            <person name="Lucarotti C.J."/>
            <person name="Roe A.D."/>
            <person name="Sperling F.A.H."/>
            <person name="Levesque R.C."/>
            <person name="Cusson M."/>
        </authorList>
    </citation>
    <scope>NUCLEOTIDE SEQUENCE [LARGE SCALE GENOMIC DNA]</scope>
    <source>
        <strain evidence="1">Glfc:IPQL:Cfum</strain>
    </source>
</reference>
<organism evidence="1 2">
    <name type="scientific">Choristoneura fumiferana</name>
    <name type="common">Spruce budworm moth</name>
    <name type="synonym">Archips fumiferana</name>
    <dbReference type="NCBI Taxonomy" id="7141"/>
    <lineage>
        <taxon>Eukaryota</taxon>
        <taxon>Metazoa</taxon>
        <taxon>Ecdysozoa</taxon>
        <taxon>Arthropoda</taxon>
        <taxon>Hexapoda</taxon>
        <taxon>Insecta</taxon>
        <taxon>Pterygota</taxon>
        <taxon>Neoptera</taxon>
        <taxon>Endopterygota</taxon>
        <taxon>Lepidoptera</taxon>
        <taxon>Glossata</taxon>
        <taxon>Ditrysia</taxon>
        <taxon>Tortricoidea</taxon>
        <taxon>Tortricidae</taxon>
        <taxon>Tortricinae</taxon>
        <taxon>Choristoneura</taxon>
    </lineage>
</organism>
<keyword evidence="2" id="KW-1185">Reference proteome</keyword>
<gene>
    <name evidence="1" type="ORF">MSG28_003966</name>
</gene>
<dbReference type="Proteomes" id="UP001064048">
    <property type="component" value="Chromosome 6"/>
</dbReference>
<accession>A0ACC0KHX4</accession>
<sequence>MEINEIFANIKELGRVNSKRVDLREFCKLNIEQILKYLPRRILNSDGCKIVDCLLNGLSENSTSSARSKIRVVDIIIKTLRKESTSLTHCGDIISRLCLEFTRANVDELVRWCNESVQSIVDNRDVNMIWKDILPECLNAISPTDNVKHCGTEMSSGEYKEQCVRTLCQCNWSEGQLVQLAAMFNDMQLSRNDHKQVVNKICTYIIDFPPDTLPALVHQLLKLCQTHDFDIVLSHLSHYFSVRLYSKLEPPPGDSESTTMDIDDIVPHSPAELSRCLSTCIYHITEGVMETKLIRKLLRGWPKTQLLRAPFLLDIALAVSDQGDCKADCLDVIRAAIEQRECDEHWRAASAWARAVLPPGVLVPGVLKVLTTESANHRQLTVLGLISLAFLLLAVPRSKPMATQCWSHGKLILARLSKAQPETAAHILSQLGDRLHTACEQRQYADCLFVLCKLTPVSVERCSQLSTILENCKPSVDFKSAAVVLEAVYPLINFSIRTRDTLFMVCRKGLYSRDSAHRCLALCGFLTVLRHVKVSGTFSSSQSASSEQNSHASYLTQLTIVHATQNGTAAASGVRNEAVCMEVVSVMRRCLAQDVAVKQLLYTKLYDCVKEKAVLHECILEFIYEHLSKYLPEQDDQGCLLWDKCVQVTGATAILVEPIAHLLYVTAQFLQEEEEELEDILASQPTDGGANLRSKLTTVMAQLSENERLGQIDMEDPGLSDLTPESKAKSLKVQQILSCYESLIAYQVMRWDRRNSRAATTVLKLFKGYTELLEQTKAAPKLGKKGSKSSLNDTRDTTKTQKSQKSQKDKEKGPLKVSSLTKDRGSPFKPLPCVWDLTFCLRIIELLYSEEVPWCSSEQRNRVRSSREFHHWALRCVRSVVAAQTDKHAAKQVVPVAAVIYNRCICRFQDMCDFDDTTTLACVELFKECLSVIFSPNNTMKVDGLLSTITNLIETEESTCIAAILEQTHTALMQIEAESVEEERDLVVKKLVAALGQVVTVLLEAPTLPCERYTAVILKLEDYVRSSKQECLSLVPPLLTASCRQQQDAPLLDGLLDKLASALGRIDEEDTSAGGEEPDTFPAVDCRTGHAVLLQVCGHLEARYKCAEHLLLRAKDLGAALPLAAHAHHQRIDRELKELYKSIVIQLCQLTTWTSRAAKLRCCVGGGSARVLHACARLYSLLVALARLLPPTVLPVVRLERLLKLCGKKFSTVIDNLVTYLEASQEHQKARKVLSDTKLIPRLVFEAEQFNKQVVLLAAKAKVNLQQYLALGTARDFRIRGPVIEEMLKDQDPDIADSTVDNDDEAPEENLSPAESDQEDSDAEPSKKKRRS</sequence>
<evidence type="ECO:0000313" key="2">
    <source>
        <dbReference type="Proteomes" id="UP001064048"/>
    </source>
</evidence>
<name>A0ACC0KHX4_CHOFU</name>
<dbReference type="EMBL" id="CM046106">
    <property type="protein sequence ID" value="KAI8435722.1"/>
    <property type="molecule type" value="Genomic_DNA"/>
</dbReference>
<comment type="caution">
    <text evidence="1">The sequence shown here is derived from an EMBL/GenBank/DDBJ whole genome shotgun (WGS) entry which is preliminary data.</text>
</comment>
<protein>
    <submittedName>
        <fullName evidence="1">Uncharacterized protein</fullName>
    </submittedName>
</protein>
<proteinExistence type="predicted"/>